<feature type="binding site" evidence="12">
    <location>
        <position position="146"/>
    </location>
    <ligand>
        <name>S-adenosyl-L-methionine</name>
        <dbReference type="ChEBI" id="CHEBI:59789"/>
    </ligand>
</feature>
<dbReference type="FunFam" id="3.40.50.150:FF:000025">
    <property type="entry name" value="N-terminal Xaa-Pro-Lys N-methyltransferase 1"/>
    <property type="match status" value="1"/>
</dbReference>
<dbReference type="Pfam" id="PF05891">
    <property type="entry name" value="Methyltransf_PK"/>
    <property type="match status" value="1"/>
</dbReference>
<keyword evidence="3" id="KW-0808">Transferase</keyword>
<comment type="catalytic activity">
    <reaction evidence="8">
        <text>N-terminal L-seryl-L-prolyl-L-lysyl-[protein] + 3 S-adenosyl-L-methionine = N-terminal N,N,N-trimethyl-L-seryl-L-prolyl-L-lysyl-[protein] + 3 S-adenosyl-L-homocysteine + 3 H(+)</text>
        <dbReference type="Rhea" id="RHEA:54724"/>
        <dbReference type="Rhea" id="RHEA-COMP:13789"/>
        <dbReference type="Rhea" id="RHEA-COMP:13973"/>
        <dbReference type="ChEBI" id="CHEBI:15378"/>
        <dbReference type="ChEBI" id="CHEBI:57856"/>
        <dbReference type="ChEBI" id="CHEBI:59789"/>
        <dbReference type="ChEBI" id="CHEBI:138061"/>
        <dbReference type="ChEBI" id="CHEBI:138317"/>
        <dbReference type="EC" id="2.1.1.244"/>
    </reaction>
</comment>
<gene>
    <name evidence="13" type="ORF">EJ08DRAFT_625021</name>
</gene>
<proteinExistence type="inferred from homology"/>
<dbReference type="Gene3D" id="3.40.50.150">
    <property type="entry name" value="Vaccinia Virus protein VP39"/>
    <property type="match status" value="1"/>
</dbReference>
<keyword evidence="4 12" id="KW-0949">S-adenosyl-L-methionine</keyword>
<evidence type="ECO:0000256" key="11">
    <source>
        <dbReference type="ARBA" id="ARBA00082558"/>
    </source>
</evidence>
<dbReference type="GO" id="GO:0071885">
    <property type="term" value="F:N-terminal protein N-methyltransferase activity"/>
    <property type="evidence" value="ECO:0007669"/>
    <property type="project" value="UniProtKB-EC"/>
</dbReference>
<dbReference type="PANTHER" id="PTHR12753">
    <property type="entry name" value="AD-003 - RELATED"/>
    <property type="match status" value="1"/>
</dbReference>
<dbReference type="OrthoDB" id="1298661at2759"/>
<keyword evidence="14" id="KW-1185">Reference proteome</keyword>
<sequence>MSGVAVDSSEKPDAAIDHKAAIAHWSNVSADNHGVLGGYPQVSRVDLQGSSNFLAKLRRKSTIHKPSTRLSRTVDCGAGIGRITAGFLSKIAEVVDIVEPVVQLTKVITEGDQFKELRKQGRIGEVFNKGLEDWTPSHQYDLIWNQWCLGQLTDDQLVDYFQRTKDKVTEGGWIVVKENMSTDPEGKDIFDPADSSVTRSDGKFRELFKRVGFKIVATEVQRGMPKELFPVRSYALQVKMKLGMSSYKTATKRK</sequence>
<dbReference type="SUPFAM" id="SSF53335">
    <property type="entry name" value="S-adenosyl-L-methionine-dependent methyltransferases"/>
    <property type="match status" value="1"/>
</dbReference>
<evidence type="ECO:0000256" key="4">
    <source>
        <dbReference type="ARBA" id="ARBA00022691"/>
    </source>
</evidence>
<organism evidence="13 14">
    <name type="scientific">Tothia fuscella</name>
    <dbReference type="NCBI Taxonomy" id="1048955"/>
    <lineage>
        <taxon>Eukaryota</taxon>
        <taxon>Fungi</taxon>
        <taxon>Dikarya</taxon>
        <taxon>Ascomycota</taxon>
        <taxon>Pezizomycotina</taxon>
        <taxon>Dothideomycetes</taxon>
        <taxon>Pleosporomycetidae</taxon>
        <taxon>Venturiales</taxon>
        <taxon>Cylindrosympodiaceae</taxon>
        <taxon>Tothia</taxon>
    </lineage>
</organism>
<comment type="caution">
    <text evidence="13">The sequence shown here is derived from an EMBL/GenBank/DDBJ whole genome shotgun (WGS) entry which is preliminary data.</text>
</comment>
<evidence type="ECO:0000256" key="1">
    <source>
        <dbReference type="ARBA" id="ARBA00009059"/>
    </source>
</evidence>
<keyword evidence="2" id="KW-0489">Methyltransferase</keyword>
<dbReference type="PIRSF" id="PIRSF016958">
    <property type="entry name" value="DUF858_MeTrfase_lik"/>
    <property type="match status" value="1"/>
</dbReference>
<evidence type="ECO:0000256" key="5">
    <source>
        <dbReference type="ARBA" id="ARBA00039112"/>
    </source>
</evidence>
<evidence type="ECO:0000256" key="3">
    <source>
        <dbReference type="ARBA" id="ARBA00022679"/>
    </source>
</evidence>
<feature type="binding site" evidence="12">
    <location>
        <position position="77"/>
    </location>
    <ligand>
        <name>S-adenosyl-L-methionine</name>
        <dbReference type="ChEBI" id="CHEBI:59789"/>
    </ligand>
</feature>
<dbReference type="AlphaFoldDB" id="A0A9P4P2T2"/>
<evidence type="ECO:0000256" key="7">
    <source>
        <dbReference type="ARBA" id="ARBA00043129"/>
    </source>
</evidence>
<evidence type="ECO:0000256" key="2">
    <source>
        <dbReference type="ARBA" id="ARBA00022603"/>
    </source>
</evidence>
<evidence type="ECO:0000256" key="8">
    <source>
        <dbReference type="ARBA" id="ARBA00047306"/>
    </source>
</evidence>
<evidence type="ECO:0000256" key="9">
    <source>
        <dbReference type="ARBA" id="ARBA00047885"/>
    </source>
</evidence>
<protein>
    <recommendedName>
        <fullName evidence="6">Alpha N-terminal protein methyltransferase 1</fullName>
        <ecNumber evidence="5">2.1.1.244</ecNumber>
    </recommendedName>
    <alternativeName>
        <fullName evidence="11">Translation associated element 1</fullName>
    </alternativeName>
    <alternativeName>
        <fullName evidence="7">X-Pro-Lys N-terminal protein methyltransferase 1</fullName>
    </alternativeName>
</protein>
<comment type="catalytic activity">
    <reaction evidence="9">
        <text>N-terminal L-prolyl-L-prolyl-L-lysyl-[protein] + 2 S-adenosyl-L-methionine = N-terminal N,N-dimethyl-L-prolyl-L-prolyl-L-lysyl-[protein] + 2 S-adenosyl-L-homocysteine + 2 H(+)</text>
        <dbReference type="Rhea" id="RHEA:54736"/>
        <dbReference type="Rhea" id="RHEA-COMP:13787"/>
        <dbReference type="Rhea" id="RHEA-COMP:13974"/>
        <dbReference type="ChEBI" id="CHEBI:15378"/>
        <dbReference type="ChEBI" id="CHEBI:57856"/>
        <dbReference type="ChEBI" id="CHEBI:59789"/>
        <dbReference type="ChEBI" id="CHEBI:138059"/>
        <dbReference type="ChEBI" id="CHEBI:138318"/>
        <dbReference type="EC" id="2.1.1.244"/>
    </reaction>
</comment>
<comment type="catalytic activity">
    <reaction evidence="10">
        <text>N-terminal L-alanyl-L-prolyl-L-lysyl-[protein] + 3 S-adenosyl-L-methionine = N-terminal N,N,N-trimethyl-L-alanyl-L-prolyl-L-lysyl-[protein] + 3 S-adenosyl-L-homocysteine + 3 H(+)</text>
        <dbReference type="Rhea" id="RHEA:54712"/>
        <dbReference type="Rhea" id="RHEA-COMP:13785"/>
        <dbReference type="Rhea" id="RHEA-COMP:13971"/>
        <dbReference type="ChEBI" id="CHEBI:15378"/>
        <dbReference type="ChEBI" id="CHEBI:57856"/>
        <dbReference type="ChEBI" id="CHEBI:59789"/>
        <dbReference type="ChEBI" id="CHEBI:138057"/>
        <dbReference type="ChEBI" id="CHEBI:138315"/>
        <dbReference type="EC" id="2.1.1.244"/>
    </reaction>
</comment>
<dbReference type="CDD" id="cd02440">
    <property type="entry name" value="AdoMet_MTases"/>
    <property type="match status" value="1"/>
</dbReference>
<dbReference type="GO" id="GO:0005737">
    <property type="term" value="C:cytoplasm"/>
    <property type="evidence" value="ECO:0007669"/>
    <property type="project" value="TreeGrafter"/>
</dbReference>
<evidence type="ECO:0000313" key="13">
    <source>
        <dbReference type="EMBL" id="KAF2435614.1"/>
    </source>
</evidence>
<accession>A0A9P4P2T2</accession>
<dbReference type="PANTHER" id="PTHR12753:SF0">
    <property type="entry name" value="ALPHA N-TERMINAL PROTEIN METHYLTRANSFERASE 1"/>
    <property type="match status" value="1"/>
</dbReference>
<dbReference type="InterPro" id="IPR008576">
    <property type="entry name" value="MeTrfase_NTM1"/>
</dbReference>
<dbReference type="EC" id="2.1.1.244" evidence="5"/>
<evidence type="ECO:0000256" key="10">
    <source>
        <dbReference type="ARBA" id="ARBA00048167"/>
    </source>
</evidence>
<name>A0A9P4P2T2_9PEZI</name>
<evidence type="ECO:0000256" key="12">
    <source>
        <dbReference type="PIRSR" id="PIRSR016958-1"/>
    </source>
</evidence>
<comment type="similarity">
    <text evidence="1">Belongs to the methyltransferase superfamily. NTM1 family.</text>
</comment>
<dbReference type="Proteomes" id="UP000800235">
    <property type="component" value="Unassembled WGS sequence"/>
</dbReference>
<feature type="binding site" evidence="12">
    <location>
        <position position="82"/>
    </location>
    <ligand>
        <name>S-adenosyl-L-methionine</name>
        <dbReference type="ChEBI" id="CHEBI:59789"/>
    </ligand>
</feature>
<dbReference type="EMBL" id="MU007012">
    <property type="protein sequence ID" value="KAF2435614.1"/>
    <property type="molecule type" value="Genomic_DNA"/>
</dbReference>
<dbReference type="GO" id="GO:0032259">
    <property type="term" value="P:methylation"/>
    <property type="evidence" value="ECO:0007669"/>
    <property type="project" value="UniProtKB-KW"/>
</dbReference>
<reference evidence="13" key="1">
    <citation type="journal article" date="2020" name="Stud. Mycol.">
        <title>101 Dothideomycetes genomes: a test case for predicting lifestyles and emergence of pathogens.</title>
        <authorList>
            <person name="Haridas S."/>
            <person name="Albert R."/>
            <person name="Binder M."/>
            <person name="Bloem J."/>
            <person name="Labutti K."/>
            <person name="Salamov A."/>
            <person name="Andreopoulos B."/>
            <person name="Baker S."/>
            <person name="Barry K."/>
            <person name="Bills G."/>
            <person name="Bluhm B."/>
            <person name="Cannon C."/>
            <person name="Castanera R."/>
            <person name="Culley D."/>
            <person name="Daum C."/>
            <person name="Ezra D."/>
            <person name="Gonzalez J."/>
            <person name="Henrissat B."/>
            <person name="Kuo A."/>
            <person name="Liang C."/>
            <person name="Lipzen A."/>
            <person name="Lutzoni F."/>
            <person name="Magnuson J."/>
            <person name="Mondo S."/>
            <person name="Nolan M."/>
            <person name="Ohm R."/>
            <person name="Pangilinan J."/>
            <person name="Park H.-J."/>
            <person name="Ramirez L."/>
            <person name="Alfaro M."/>
            <person name="Sun H."/>
            <person name="Tritt A."/>
            <person name="Yoshinaga Y."/>
            <person name="Zwiers L.-H."/>
            <person name="Turgeon B."/>
            <person name="Goodwin S."/>
            <person name="Spatafora J."/>
            <person name="Crous P."/>
            <person name="Grigoriev I."/>
        </authorList>
    </citation>
    <scope>NUCLEOTIDE SEQUENCE</scope>
    <source>
        <strain evidence="13">CBS 130266</strain>
    </source>
</reference>
<evidence type="ECO:0000256" key="6">
    <source>
        <dbReference type="ARBA" id="ARBA00039449"/>
    </source>
</evidence>
<evidence type="ECO:0000313" key="14">
    <source>
        <dbReference type="Proteomes" id="UP000800235"/>
    </source>
</evidence>
<dbReference type="InterPro" id="IPR029063">
    <property type="entry name" value="SAM-dependent_MTases_sf"/>
</dbReference>